<reference evidence="1" key="1">
    <citation type="journal article" date="2020" name="Stud. Mycol.">
        <title>101 Dothideomycetes genomes: a test case for predicting lifestyles and emergence of pathogens.</title>
        <authorList>
            <person name="Haridas S."/>
            <person name="Albert R."/>
            <person name="Binder M."/>
            <person name="Bloem J."/>
            <person name="Labutti K."/>
            <person name="Salamov A."/>
            <person name="Andreopoulos B."/>
            <person name="Baker S."/>
            <person name="Barry K."/>
            <person name="Bills G."/>
            <person name="Bluhm B."/>
            <person name="Cannon C."/>
            <person name="Castanera R."/>
            <person name="Culley D."/>
            <person name="Daum C."/>
            <person name="Ezra D."/>
            <person name="Gonzalez J."/>
            <person name="Henrissat B."/>
            <person name="Kuo A."/>
            <person name="Liang C."/>
            <person name="Lipzen A."/>
            <person name="Lutzoni F."/>
            <person name="Magnuson J."/>
            <person name="Mondo S."/>
            <person name="Nolan M."/>
            <person name="Ohm R."/>
            <person name="Pangilinan J."/>
            <person name="Park H.-J."/>
            <person name="Ramirez L."/>
            <person name="Alfaro M."/>
            <person name="Sun H."/>
            <person name="Tritt A."/>
            <person name="Yoshinaga Y."/>
            <person name="Zwiers L.-H."/>
            <person name="Turgeon B."/>
            <person name="Goodwin S."/>
            <person name="Spatafora J."/>
            <person name="Crous P."/>
            <person name="Grigoriev I."/>
        </authorList>
    </citation>
    <scope>NUCLEOTIDE SEQUENCE</scope>
    <source>
        <strain evidence="1">CBS 122681</strain>
    </source>
</reference>
<organism evidence="1 2">
    <name type="scientific">Lophiostoma macrostomum CBS 122681</name>
    <dbReference type="NCBI Taxonomy" id="1314788"/>
    <lineage>
        <taxon>Eukaryota</taxon>
        <taxon>Fungi</taxon>
        <taxon>Dikarya</taxon>
        <taxon>Ascomycota</taxon>
        <taxon>Pezizomycotina</taxon>
        <taxon>Dothideomycetes</taxon>
        <taxon>Pleosporomycetidae</taxon>
        <taxon>Pleosporales</taxon>
        <taxon>Lophiostomataceae</taxon>
        <taxon>Lophiostoma</taxon>
    </lineage>
</organism>
<accession>A0A6A6TI11</accession>
<dbReference type="AlphaFoldDB" id="A0A6A6TI11"/>
<evidence type="ECO:0000313" key="1">
    <source>
        <dbReference type="EMBL" id="KAF2659659.1"/>
    </source>
</evidence>
<sequence>MFWGGCSEVIRQLRLLPDRKSRRVRRSVLEARKSHVHARCSLAPLRQPSAALPTATADWFLAGGRCFAGGRVCRGAGSAMKGSDWLPKGLAESSRGRRDVKDCGGSRLHAASENWQEASVAWCLRRCSFMKDARRGGQAKGLVERLFKIMIKLHADLPPGATGKRVSKPPNARWCRERAGLAQGKRAPSLRALRLF</sequence>
<proteinExistence type="predicted"/>
<keyword evidence="2" id="KW-1185">Reference proteome</keyword>
<protein>
    <submittedName>
        <fullName evidence="1">Uncharacterized protein</fullName>
    </submittedName>
</protein>
<dbReference type="EMBL" id="MU004305">
    <property type="protein sequence ID" value="KAF2659659.1"/>
    <property type="molecule type" value="Genomic_DNA"/>
</dbReference>
<dbReference type="Proteomes" id="UP000799324">
    <property type="component" value="Unassembled WGS sequence"/>
</dbReference>
<name>A0A6A6TI11_9PLEO</name>
<gene>
    <name evidence="1" type="ORF">K491DRAFT_151785</name>
</gene>
<evidence type="ECO:0000313" key="2">
    <source>
        <dbReference type="Proteomes" id="UP000799324"/>
    </source>
</evidence>